<gene>
    <name evidence="2" type="ORF">BD410DRAFT_275351</name>
</gene>
<feature type="compositionally biased region" description="Basic and acidic residues" evidence="1">
    <location>
        <begin position="36"/>
        <end position="52"/>
    </location>
</feature>
<feature type="region of interest" description="Disordered" evidence="1">
    <location>
        <begin position="20"/>
        <end position="75"/>
    </location>
</feature>
<dbReference type="VEuPathDB" id="FungiDB:BD410DRAFT_275351"/>
<evidence type="ECO:0000313" key="2">
    <source>
        <dbReference type="EMBL" id="TDL21968.1"/>
    </source>
</evidence>
<keyword evidence="3" id="KW-1185">Reference proteome</keyword>
<dbReference type="AlphaFoldDB" id="A0A4Y7Q3Z3"/>
<evidence type="ECO:0000256" key="1">
    <source>
        <dbReference type="SAM" id="MobiDB-lite"/>
    </source>
</evidence>
<dbReference type="Proteomes" id="UP000294933">
    <property type="component" value="Unassembled WGS sequence"/>
</dbReference>
<accession>A0A4Y7Q3Z3</accession>
<sequence length="75" mass="8452">MENCVPTVVPLSLLFPRTHARTYGPYGRSGSPIQRIHPESYPHSPSETHRDGTPNPQVHRNDERTPTLPITQIIV</sequence>
<protein>
    <submittedName>
        <fullName evidence="2">Uncharacterized protein</fullName>
    </submittedName>
</protein>
<reference evidence="2 3" key="1">
    <citation type="submission" date="2018-06" db="EMBL/GenBank/DDBJ databases">
        <title>A transcriptomic atlas of mushroom development highlights an independent origin of complex multicellularity.</title>
        <authorList>
            <consortium name="DOE Joint Genome Institute"/>
            <person name="Krizsan K."/>
            <person name="Almasi E."/>
            <person name="Merenyi Z."/>
            <person name="Sahu N."/>
            <person name="Viragh M."/>
            <person name="Koszo T."/>
            <person name="Mondo S."/>
            <person name="Kiss B."/>
            <person name="Balint B."/>
            <person name="Kues U."/>
            <person name="Barry K."/>
            <person name="Hegedus J.C."/>
            <person name="Henrissat B."/>
            <person name="Johnson J."/>
            <person name="Lipzen A."/>
            <person name="Ohm R."/>
            <person name="Nagy I."/>
            <person name="Pangilinan J."/>
            <person name="Yan J."/>
            <person name="Xiong Y."/>
            <person name="Grigoriev I.V."/>
            <person name="Hibbett D.S."/>
            <person name="Nagy L.G."/>
        </authorList>
    </citation>
    <scope>NUCLEOTIDE SEQUENCE [LARGE SCALE GENOMIC DNA]</scope>
    <source>
        <strain evidence="2 3">SZMC22713</strain>
    </source>
</reference>
<name>A0A4Y7Q3Z3_9AGAM</name>
<dbReference type="EMBL" id="ML170177">
    <property type="protein sequence ID" value="TDL21968.1"/>
    <property type="molecule type" value="Genomic_DNA"/>
</dbReference>
<proteinExistence type="predicted"/>
<organism evidence="2 3">
    <name type="scientific">Rickenella mellea</name>
    <dbReference type="NCBI Taxonomy" id="50990"/>
    <lineage>
        <taxon>Eukaryota</taxon>
        <taxon>Fungi</taxon>
        <taxon>Dikarya</taxon>
        <taxon>Basidiomycota</taxon>
        <taxon>Agaricomycotina</taxon>
        <taxon>Agaricomycetes</taxon>
        <taxon>Hymenochaetales</taxon>
        <taxon>Rickenellaceae</taxon>
        <taxon>Rickenella</taxon>
    </lineage>
</organism>
<evidence type="ECO:0000313" key="3">
    <source>
        <dbReference type="Proteomes" id="UP000294933"/>
    </source>
</evidence>